<evidence type="ECO:0000313" key="4">
    <source>
        <dbReference type="Proteomes" id="UP000481858"/>
    </source>
</evidence>
<feature type="compositionally biased region" description="Basic and acidic residues" evidence="1">
    <location>
        <begin position="22"/>
        <end position="31"/>
    </location>
</feature>
<keyword evidence="4" id="KW-1185">Reference proteome</keyword>
<keyword evidence="2" id="KW-0812">Transmembrane</keyword>
<evidence type="ECO:0000256" key="2">
    <source>
        <dbReference type="SAM" id="Phobius"/>
    </source>
</evidence>
<feature type="compositionally biased region" description="Low complexity" evidence="1">
    <location>
        <begin position="10"/>
        <end position="21"/>
    </location>
</feature>
<feature type="transmembrane region" description="Helical" evidence="2">
    <location>
        <begin position="610"/>
        <end position="632"/>
    </location>
</feature>
<name>A0A7C8IKT9_9PEZI</name>
<accession>A0A7C8IKT9</accession>
<keyword evidence="2" id="KW-0472">Membrane</keyword>
<proteinExistence type="predicted"/>
<keyword evidence="2" id="KW-1133">Transmembrane helix</keyword>
<evidence type="ECO:0000256" key="1">
    <source>
        <dbReference type="SAM" id="MobiDB-lite"/>
    </source>
</evidence>
<evidence type="ECO:0000313" key="3">
    <source>
        <dbReference type="EMBL" id="KAF2964038.1"/>
    </source>
</evidence>
<dbReference type="InParanoid" id="A0A7C8IKT9"/>
<dbReference type="OrthoDB" id="5242705at2759"/>
<protein>
    <submittedName>
        <fullName evidence="3">Uncharacterized protein</fullName>
    </submittedName>
</protein>
<feature type="region of interest" description="Disordered" evidence="1">
    <location>
        <begin position="1"/>
        <end position="39"/>
    </location>
</feature>
<dbReference type="AlphaFoldDB" id="A0A7C8IKT9"/>
<reference evidence="3 4" key="1">
    <citation type="submission" date="2019-12" db="EMBL/GenBank/DDBJ databases">
        <title>Draft genome sequence of the ascomycete Xylaria multiplex DSM 110363.</title>
        <authorList>
            <person name="Buettner E."/>
            <person name="Kellner H."/>
        </authorList>
    </citation>
    <scope>NUCLEOTIDE SEQUENCE [LARGE SCALE GENOMIC DNA]</scope>
    <source>
        <strain evidence="3 4">DSM 110363</strain>
    </source>
</reference>
<gene>
    <name evidence="3" type="ORF">GQX73_g9532</name>
</gene>
<dbReference type="PANTHER" id="PTHR35394:SF5">
    <property type="entry name" value="DUF3176 DOMAIN-CONTAINING PROTEIN"/>
    <property type="match status" value="1"/>
</dbReference>
<dbReference type="PANTHER" id="PTHR35394">
    <property type="entry name" value="DUF3176 DOMAIN-CONTAINING PROTEIN"/>
    <property type="match status" value="1"/>
</dbReference>
<organism evidence="3 4">
    <name type="scientific">Xylaria multiplex</name>
    <dbReference type="NCBI Taxonomy" id="323545"/>
    <lineage>
        <taxon>Eukaryota</taxon>
        <taxon>Fungi</taxon>
        <taxon>Dikarya</taxon>
        <taxon>Ascomycota</taxon>
        <taxon>Pezizomycotina</taxon>
        <taxon>Sordariomycetes</taxon>
        <taxon>Xylariomycetidae</taxon>
        <taxon>Xylariales</taxon>
        <taxon>Xylariaceae</taxon>
        <taxon>Xylaria</taxon>
    </lineage>
</organism>
<feature type="transmembrane region" description="Helical" evidence="2">
    <location>
        <begin position="100"/>
        <end position="121"/>
    </location>
</feature>
<dbReference type="Pfam" id="PF11374">
    <property type="entry name" value="DUF3176"/>
    <property type="match status" value="1"/>
</dbReference>
<dbReference type="InterPro" id="IPR021514">
    <property type="entry name" value="DUF3176"/>
</dbReference>
<dbReference type="Proteomes" id="UP000481858">
    <property type="component" value="Unassembled WGS sequence"/>
</dbReference>
<sequence length="692" mass="76963">MLQSSWVDVSPIESSGSSSPPSREHHWHQEEVPPGAYHNDTIHNGESYLPVLCDSREPQYSNQTLPMQPVSIAPEGECDKGLAEGHTHLHKGMRVRMRGWYLEVIGLLLTLAAFISLLAVLKKVDNQPLFTWDFPFSVNTVVSSLSIITKTPLAFAVGSCLGQGKWSWFTKRSGPLSGFAAFDDASRGPLGCIALLWWLRSRHWASLGAWVTLLLLGVDPFWQAVIQYDGKLVLTGNNDSSILTSRQLSVGDWYYQSTVIADYHGDSDVYKSYSLYPDTGISATLLIAVVNSSASGPTQPPGTSCRTGNCTWPLYTTLGVCNTCFDVTEQVTKEKDFGMPDESVFSSCRDASSTFMTNYTSYVLPYPGTRRVVLQNTDGYVDHAGCKLRSRIGLSAAFQPSDTYMFKESQTLLASFGLLELSADYWNNLTVLEKATPRATECALEFCALAYETQMRDGRLTESIVSRSTTKVNGSYSPSGDLSPEILGYIQQDFGNSLLTDLYEAFNRFSGRIYSIIPRHDLQVTLSDDMDLKNLPGTFNITQMSIFTIAKDLCQNATLESITYAISNTTNITQTFENAARLLTYRMREVDGSKTLGFSEQWVVFTYVRWNFIIFPVIVLASGYIFTIGAVLDSSRLDLKTMKTDVIATLLWGLDAGTREYLRYETQQYDRCSDKITVKLATEADGLQLRAL</sequence>
<dbReference type="EMBL" id="WUBL01000169">
    <property type="protein sequence ID" value="KAF2964038.1"/>
    <property type="molecule type" value="Genomic_DNA"/>
</dbReference>
<comment type="caution">
    <text evidence="3">The sequence shown here is derived from an EMBL/GenBank/DDBJ whole genome shotgun (WGS) entry which is preliminary data.</text>
</comment>